<dbReference type="PANTHER" id="PTHR32432:SF3">
    <property type="entry name" value="ETHANOLAMINE UTILIZATION PROTEIN EUTJ"/>
    <property type="match status" value="1"/>
</dbReference>
<name>A0A9W5Y2M8_9CLOT</name>
<keyword evidence="3" id="KW-1185">Reference proteome</keyword>
<dbReference type="SMART" id="SM00842">
    <property type="entry name" value="FtsA"/>
    <property type="match status" value="1"/>
</dbReference>
<feature type="domain" description="SHS2" evidence="1">
    <location>
        <begin position="12"/>
        <end position="205"/>
    </location>
</feature>
<dbReference type="InterPro" id="IPR003494">
    <property type="entry name" value="SHS2_FtsA"/>
</dbReference>
<evidence type="ECO:0000313" key="2">
    <source>
        <dbReference type="EMBL" id="GKU25611.1"/>
    </source>
</evidence>
<evidence type="ECO:0000259" key="1">
    <source>
        <dbReference type="SMART" id="SM00842"/>
    </source>
</evidence>
<keyword evidence="2" id="KW-0131">Cell cycle</keyword>
<dbReference type="GO" id="GO:0051301">
    <property type="term" value="P:cell division"/>
    <property type="evidence" value="ECO:0007669"/>
    <property type="project" value="UniProtKB-KW"/>
</dbReference>
<dbReference type="InterPro" id="IPR050696">
    <property type="entry name" value="FtsA/MreB"/>
</dbReference>
<dbReference type="PANTHER" id="PTHR32432">
    <property type="entry name" value="CELL DIVISION PROTEIN FTSA-RELATED"/>
    <property type="match status" value="1"/>
</dbReference>
<dbReference type="AlphaFoldDB" id="A0A9W5Y2M8"/>
<protein>
    <submittedName>
        <fullName evidence="2">Cell division protein FtsA</fullName>
    </submittedName>
</protein>
<dbReference type="RefSeq" id="WP_261852557.1">
    <property type="nucleotide sequence ID" value="NZ_BQXY01000003.1"/>
</dbReference>
<organism evidence="2 3">
    <name type="scientific">Clostridium folliculivorans</name>
    <dbReference type="NCBI Taxonomy" id="2886038"/>
    <lineage>
        <taxon>Bacteria</taxon>
        <taxon>Bacillati</taxon>
        <taxon>Bacillota</taxon>
        <taxon>Clostridia</taxon>
        <taxon>Eubacteriales</taxon>
        <taxon>Clostridiaceae</taxon>
        <taxon>Clostridium</taxon>
    </lineage>
</organism>
<dbReference type="SUPFAM" id="SSF53067">
    <property type="entry name" value="Actin-like ATPase domain"/>
    <property type="match status" value="2"/>
</dbReference>
<dbReference type="Pfam" id="PF14450">
    <property type="entry name" value="FtsA"/>
    <property type="match status" value="1"/>
</dbReference>
<accession>A0A9W5Y2M8</accession>
<dbReference type="EMBL" id="BQXY01000003">
    <property type="protein sequence ID" value="GKU25611.1"/>
    <property type="molecule type" value="Genomic_DNA"/>
</dbReference>
<keyword evidence="2" id="KW-0132">Cell division</keyword>
<dbReference type="Gene3D" id="3.30.420.40">
    <property type="match status" value="2"/>
</dbReference>
<sequence length="664" mass="73389">MIIDNIVEQDVIFSLDIGTRTIKATVGIVKDKKFHVVCERFLEHDERAMVDGQIHDINLVAAGVSQVKRELEEELGFKLKEVAIAAAGRFLRTVESKGEMDLNDEEITKDTLRSLEMTAVLKAEEEINKTTDGKLYCVGYSVKNYYLNGYVISNLLGHKGENVAVEVISTFLPRSVVDSLYSVMNKVSLNVVNMTLEPIAAMEAVVPKNLRLLNIALVDVGAGTSDIAICNKESVTAYGMVPQAGDEVTEAIAQAYLVDFNTAERMKKEATEKEQVAYTDIIGFENSVSSEEINKLAEPIVQKIAEEVSRKIIDLNGSKAPSAVFLVGGGAHTPYLKELISEKLNIPIQRIGIKGRDAVTDCVCTDLTPGSSGVTVLGIALLSIKSLGHNFIDVSLNDTLISLFNSHKHNVMDVLLHADINPKILMGKNGKNIRFTINGSKRMAFGQLGTNAKIKLNGEDATLEDLIVDGDKITIEYAQEGKDAAPKIIDYLTDLEDITCYFNDKLITVEPIIQINGDKVSIDSIIKNNDEVKITYPRTLKGIKKYILNLADEINLNVNGELQNEAYEIKNGDRICIVEEKTNINSTTEQHDKPKDLGITIKVFANGEPKELKGKREYVFVDIFNYIEFDLTAVKGRLNLLLNGYSAAYTDKLNEGDKIEVFWD</sequence>
<proteinExistence type="predicted"/>
<dbReference type="Proteomes" id="UP001057868">
    <property type="component" value="Unassembled WGS sequence"/>
</dbReference>
<gene>
    <name evidence="2" type="ORF">CFOLD11_24370</name>
</gene>
<evidence type="ECO:0000313" key="3">
    <source>
        <dbReference type="Proteomes" id="UP001057868"/>
    </source>
</evidence>
<comment type="caution">
    <text evidence="2">The sequence shown here is derived from an EMBL/GenBank/DDBJ whole genome shotgun (WGS) entry which is preliminary data.</text>
</comment>
<dbReference type="InterPro" id="IPR043129">
    <property type="entry name" value="ATPase_NBD"/>
</dbReference>
<dbReference type="CDD" id="cd24004">
    <property type="entry name" value="ASKHA_NBD_PilM-like"/>
    <property type="match status" value="1"/>
</dbReference>
<reference evidence="2" key="1">
    <citation type="journal article" date="2023" name="Int. J. Syst. Evol. Microbiol.">
        <title>&lt;i&gt;Clostridium folliculivorans&lt;/i&gt; sp. nov., isolated from soil samples of an organic paddy in Japan.</title>
        <authorList>
            <person name="Tazawa J."/>
            <person name="Kobayashi H."/>
            <person name="Tanizawa Y."/>
            <person name="Uchino A."/>
            <person name="Tanaka F."/>
            <person name="Urashima Y."/>
            <person name="Miura S."/>
            <person name="Sakamoto M."/>
            <person name="Ohkuma M."/>
            <person name="Tohno M."/>
        </authorList>
    </citation>
    <scope>NUCLEOTIDE SEQUENCE</scope>
    <source>
        <strain evidence="2">D1-1</strain>
    </source>
</reference>